<comment type="caution">
    <text evidence="9">The sequence shown here is derived from an EMBL/GenBank/DDBJ whole genome shotgun (WGS) entry which is preliminary data.</text>
</comment>
<dbReference type="InterPro" id="IPR005062">
    <property type="entry name" value="SAC3/GANP/THP3_conserved"/>
</dbReference>
<keyword evidence="3 5" id="KW-0539">Nucleus</keyword>
<protein>
    <recommendedName>
        <fullName evidence="5">Nuclear mRNA export factor</fullName>
    </recommendedName>
</protein>
<dbReference type="GO" id="GO:0070390">
    <property type="term" value="C:transcription export complex 2"/>
    <property type="evidence" value="ECO:0007669"/>
    <property type="project" value="UniProtKB-UniRule"/>
</dbReference>
<evidence type="ECO:0000256" key="2">
    <source>
        <dbReference type="ARBA" id="ARBA00022553"/>
    </source>
</evidence>
<accession>A0A8X7NQJ3</accession>
<dbReference type="OrthoDB" id="264795at2759"/>
<feature type="domain" description="SAC3 helical" evidence="8">
    <location>
        <begin position="775"/>
        <end position="849"/>
    </location>
</feature>
<feature type="region of interest" description="Disordered" evidence="6">
    <location>
        <begin position="1"/>
        <end position="35"/>
    </location>
</feature>
<dbReference type="InterPro" id="IPR024293">
    <property type="entry name" value="SAC3_helical"/>
</dbReference>
<evidence type="ECO:0000313" key="10">
    <source>
        <dbReference type="Proteomes" id="UP000590412"/>
    </source>
</evidence>
<dbReference type="EMBL" id="JABWAB010000001">
    <property type="protein sequence ID" value="KAF6059500.1"/>
    <property type="molecule type" value="Genomic_DNA"/>
</dbReference>
<feature type="region of interest" description="Disordered" evidence="6">
    <location>
        <begin position="706"/>
        <end position="741"/>
    </location>
</feature>
<dbReference type="Gene3D" id="6.10.250.2880">
    <property type="match status" value="1"/>
</dbReference>
<keyword evidence="2" id="KW-0597">Phosphoprotein</keyword>
<dbReference type="PIRSF" id="PIRSF037320">
    <property type="entry name" value="mRNA_export_factor_Sac3"/>
    <property type="match status" value="1"/>
</dbReference>
<dbReference type="GO" id="GO:0042274">
    <property type="term" value="P:ribosomal small subunit biogenesis"/>
    <property type="evidence" value="ECO:0007669"/>
    <property type="project" value="UniProtKB-UniRule"/>
</dbReference>
<dbReference type="InterPro" id="IPR045107">
    <property type="entry name" value="SAC3/GANP/THP3"/>
</dbReference>
<dbReference type="GO" id="GO:0005737">
    <property type="term" value="C:cytoplasm"/>
    <property type="evidence" value="ECO:0007669"/>
    <property type="project" value="TreeGrafter"/>
</dbReference>
<evidence type="ECO:0000256" key="6">
    <source>
        <dbReference type="SAM" id="MobiDB-lite"/>
    </source>
</evidence>
<dbReference type="GO" id="GO:0006406">
    <property type="term" value="P:mRNA export from nucleus"/>
    <property type="evidence" value="ECO:0007669"/>
    <property type="project" value="UniProtKB-UniRule"/>
</dbReference>
<dbReference type="FunFam" id="1.25.40.990:FF:000008">
    <property type="entry name" value="Nuclear mRNA export protein SAC3"/>
    <property type="match status" value="1"/>
</dbReference>
<reference evidence="9" key="1">
    <citation type="submission" date="2020-03" db="EMBL/GenBank/DDBJ databases">
        <title>FDA dAtabase for Regulatory Grade micrObial Sequences (FDA-ARGOS): Supporting development and validation of Infectious Disease Dx tests.</title>
        <authorList>
            <person name="Campos J."/>
            <person name="Goldberg B."/>
            <person name="Tallon L."/>
            <person name="Sadzewicz L."/>
            <person name="Vavikolanu K."/>
            <person name="Mehta A."/>
            <person name="Aluvathingal J."/>
            <person name="Nadendla S."/>
            <person name="Nandy P."/>
            <person name="Geyer C."/>
            <person name="Yan Y."/>
            <person name="Sichtig H."/>
        </authorList>
    </citation>
    <scope>NUCLEOTIDE SEQUENCE [LARGE SCALE GENOMIC DNA]</scope>
    <source>
        <strain evidence="9">FDAARGOS_652</strain>
    </source>
</reference>
<evidence type="ECO:0000259" key="8">
    <source>
        <dbReference type="Pfam" id="PF12209"/>
    </source>
</evidence>
<feature type="compositionally biased region" description="Polar residues" evidence="6">
    <location>
        <begin position="71"/>
        <end position="107"/>
    </location>
</feature>
<dbReference type="Gene3D" id="1.25.40.990">
    <property type="match status" value="1"/>
</dbReference>
<feature type="region of interest" description="Disordered" evidence="6">
    <location>
        <begin position="884"/>
        <end position="903"/>
    </location>
</feature>
<evidence type="ECO:0000256" key="1">
    <source>
        <dbReference type="ARBA" id="ARBA00004259"/>
    </source>
</evidence>
<feature type="compositionally biased region" description="Low complexity" evidence="6">
    <location>
        <begin position="647"/>
        <end position="667"/>
    </location>
</feature>
<sequence length="1294" mass="146123">MSFTFEGGTPISFTKGNTHTNSSTQARSASPNGNAINGSIALEGIVNRQVPFGVPNDESFRAKRKAKKPINSRSNEPNNTNPFSKIGNGTSPQKNPNQTSGQAQSFSADEISVTGPLFPDPQALGFQPLKKNVTPRPIPKYFLTQPKCLDTPPFVQNEWDRQNQIKMEQMESANQGKDYQGLYEDLQKLREIERKEMEELGLVDAENTAKHLNEAIAFQGSCLDMCPVFERVRRQLENNVNVLERDPSTNKITKEKAVKAFSRPAAGQPPPLPSEVRPPHVLQTTLNYLIENVVDKLPESHSFLWDRTRSIRQDFTYQNSFGPEAVDCNERIVRIHLLSLHIMAGSDVEFSQQQELEQFNKALQTLMEIYQDVRNNGGSSPNEAEFRAYHLLSHIRDPELERQIQNSPDYIYQDSRVQLALNLRKIISQNNIVERGVTNLIGALDLYVEFFRVVYSEETPLLMACLLETHFSEIRFYALKAMSRSFHTRGKPYQLDTLRNLLGFDSSEQSMKFLKYYEIDVIIENGETLVDLFNKDKLEKSYKLNSFYEKPKYPPVYSSQLDRKLKGKNLISIINSGSPNVSFHLKSKKDILTSSKRSTSGSIATSFKASTTTFPAITPVAGAFKPNDIKFVPPQVSRPSKPLTENATFSQPQTTPTTSAPSNSATAQSPFLFGVANEVSNVRKTRKPETGDTVESVKNDKPKIDFSFNKPFTLQGTSPTRMESKSNPAIKPSPVPSFGEQTSQVMSAKSFAPQKETPETSNQLVNHPLFQRAADQIAHELISNMVDSEFRAILENVLHRHNTKVQRLKIIMTLEEELFSAFVAESAYQCTLETASQYMSNLLAQKHAIRRLAYRAKKCILSYKDREAKRRELQSVTFGSSLKREFGSGTTTPTSSRKKHHTNANTMDFVKKQEEMGQLWKTLDLKQFTELCSSEISLKLSEENLKLKWLLVVEDWENEYSRWLIAKFGLKPNMVKMVYENNVRSDKVDLEITSLPSKDGITKSFLRDCGFILFECGLCFATEEGIRDKLIKDAKVLKQIISVCEKYSFYKPSVLILFWDVTQSGLSSGEAVKLLNLQQYTFTNSLKNLIFCDMANEHESINRVLTSSVTKIGMDFDGELSSKGVKHYIKVKQSRMMKQGDELVKKRQTSPTTNGSITEKDKSLMLNAKKLERYNYLNSFKSLHSTSKLADTHVSVGDVANKSLAKIIARRGSRHNLSLVSSNSTFLNTSIMTNNSILEGFGKGVVQESTPNTSFKRKVVNETKDSIDAGDDKLSKLRKLTANIRNKYRKSQDT</sequence>
<name>A0A8X7NQJ3_CANPA</name>
<comment type="similarity">
    <text evidence="4 5">Belongs to the SAC3 family.</text>
</comment>
<feature type="region of interest" description="Disordered" evidence="6">
    <location>
        <begin position="52"/>
        <end position="107"/>
    </location>
</feature>
<feature type="region of interest" description="Disordered" evidence="6">
    <location>
        <begin position="631"/>
        <end position="667"/>
    </location>
</feature>
<evidence type="ECO:0000313" key="9">
    <source>
        <dbReference type="EMBL" id="KAF6059500.1"/>
    </source>
</evidence>
<feature type="compositionally biased region" description="Polar residues" evidence="6">
    <location>
        <begin position="11"/>
        <end position="35"/>
    </location>
</feature>
<dbReference type="PANTHER" id="PTHR12436:SF3">
    <property type="entry name" value="GERMINAL-CENTER ASSOCIATED NUCLEAR PROTEIN"/>
    <property type="match status" value="1"/>
</dbReference>
<evidence type="ECO:0000256" key="3">
    <source>
        <dbReference type="ARBA" id="ARBA00023242"/>
    </source>
</evidence>
<evidence type="ECO:0000259" key="7">
    <source>
        <dbReference type="Pfam" id="PF03399"/>
    </source>
</evidence>
<dbReference type="Proteomes" id="UP000590412">
    <property type="component" value="Unassembled WGS sequence"/>
</dbReference>
<feature type="domain" description="SAC3/GANP/THP3 conserved" evidence="7">
    <location>
        <begin position="225"/>
        <end position="521"/>
    </location>
</feature>
<gene>
    <name evidence="9" type="ORF">FOB60_001082</name>
</gene>
<comment type="subcellular location">
    <subcellularLocation>
        <location evidence="1 5">Nucleus envelope</location>
    </subcellularLocation>
</comment>
<dbReference type="GO" id="GO:0005635">
    <property type="term" value="C:nuclear envelope"/>
    <property type="evidence" value="ECO:0007669"/>
    <property type="project" value="UniProtKB-SubCell"/>
</dbReference>
<evidence type="ECO:0000256" key="5">
    <source>
        <dbReference type="PIRNR" id="PIRNR037320"/>
    </source>
</evidence>
<dbReference type="Pfam" id="PF12209">
    <property type="entry name" value="SAC3"/>
    <property type="match status" value="1"/>
</dbReference>
<dbReference type="InterPro" id="IPR017173">
    <property type="entry name" value="Sac3"/>
</dbReference>
<feature type="compositionally biased region" description="Polar residues" evidence="6">
    <location>
        <begin position="710"/>
        <end position="727"/>
    </location>
</feature>
<organism evidence="9 10">
    <name type="scientific">Candida parapsilosis</name>
    <name type="common">Yeast</name>
    <dbReference type="NCBI Taxonomy" id="5480"/>
    <lineage>
        <taxon>Eukaryota</taxon>
        <taxon>Fungi</taxon>
        <taxon>Dikarya</taxon>
        <taxon>Ascomycota</taxon>
        <taxon>Saccharomycotina</taxon>
        <taxon>Pichiomycetes</taxon>
        <taxon>Debaryomycetaceae</taxon>
        <taxon>Candida/Lodderomyces clade</taxon>
        <taxon>Candida</taxon>
    </lineage>
</organism>
<proteinExistence type="inferred from homology"/>
<evidence type="ECO:0000256" key="4">
    <source>
        <dbReference type="ARBA" id="ARBA00038443"/>
    </source>
</evidence>
<dbReference type="PANTHER" id="PTHR12436">
    <property type="entry name" value="80 KDA MCM3-ASSOCIATED PROTEIN"/>
    <property type="match status" value="1"/>
</dbReference>
<dbReference type="Pfam" id="PF03399">
    <property type="entry name" value="SAC3_GANP"/>
    <property type="match status" value="1"/>
</dbReference>